<keyword evidence="3" id="KW-1185">Reference proteome</keyword>
<dbReference type="InterPro" id="IPR011990">
    <property type="entry name" value="TPR-like_helical_dom_sf"/>
</dbReference>
<evidence type="ECO:0000256" key="1">
    <source>
        <dbReference type="SAM" id="MobiDB-lite"/>
    </source>
</evidence>
<dbReference type="SUPFAM" id="SSF81901">
    <property type="entry name" value="HCP-like"/>
    <property type="match status" value="2"/>
</dbReference>
<dbReference type="PANTHER" id="PTHR11102:SF160">
    <property type="entry name" value="ERAD-ASSOCIATED E3 UBIQUITIN-PROTEIN LIGASE COMPONENT HRD3"/>
    <property type="match status" value="1"/>
</dbReference>
<proteinExistence type="predicted"/>
<feature type="compositionally biased region" description="Low complexity" evidence="1">
    <location>
        <begin position="584"/>
        <end position="595"/>
    </location>
</feature>
<name>A0A5D3F8Q6_9ACTN</name>
<dbReference type="RefSeq" id="WP_148767247.1">
    <property type="nucleotide sequence ID" value="NZ_VSRQ01000009.1"/>
</dbReference>
<dbReference type="Proteomes" id="UP000323505">
    <property type="component" value="Unassembled WGS sequence"/>
</dbReference>
<sequence>MVHQHVTAARDAYTAGGNQYFGDQYIYVDRQSEVSTGAPLGRLIGDLGEQDALALEVHQAFAAGASEQVPVLPVYLPRPGFDDRLRAAVGDAAHGSRMVVVVVGDSSTGKTRACWEAIRAELPDWRVWHPLTPERPAALAEAVRAGRVAPRTVIWLNEAQFYLQPAGGERVATELQSLLADPTRGPVLILGSMWPGFRQALTAGGDPAKPDTHRAARTLLDLAEYIAAPSGFTAAQLADLAATIETDPRLRTASTRAPSGRVTQELAGAPELLRRYEHATPAARAVLWAAMDARRLGHNLYLPEPLLHDAAPGYLNDDEWDRVGGGDWFRAALEELTARHRLLPGPLVEHRARPGEPPLPHRRYRLADYLEQHGRTERLLICPPASFWDAAAQHSRAPHDLLVLGDQARSRGRYRHAAHLYRRAVDVGDSDALMDLALLRKEADDLQGAEQFYRRAAEAGNSDALAKLALLRAEAGDHESAERLALQATDAGYPDVLVILAKLWTKAGDHEGAERLAEKAAEVGHPDALVHLAWLRAKAGDHQSAERLARQAAGAERLEAPEDQAWLREGVGDLQGAEYHLRPASDAGTPAAPGDPARKQAKPGDREGAERAALRAADTAAPRRMVFLASLQAKAGDLQGAERLYRLAVDAGNIEALLRLTWLRKRNGDHQGAERLRRFGLTAAGDVEEPWT</sequence>
<organism evidence="2 3">
    <name type="scientific">Actinomadura decatromicini</name>
    <dbReference type="NCBI Taxonomy" id="2604572"/>
    <lineage>
        <taxon>Bacteria</taxon>
        <taxon>Bacillati</taxon>
        <taxon>Actinomycetota</taxon>
        <taxon>Actinomycetes</taxon>
        <taxon>Streptosporangiales</taxon>
        <taxon>Thermomonosporaceae</taxon>
        <taxon>Actinomadura</taxon>
    </lineage>
</organism>
<comment type="caution">
    <text evidence="2">The sequence shown here is derived from an EMBL/GenBank/DDBJ whole genome shotgun (WGS) entry which is preliminary data.</text>
</comment>
<dbReference type="Gene3D" id="1.25.40.10">
    <property type="entry name" value="Tetratricopeptide repeat domain"/>
    <property type="match status" value="2"/>
</dbReference>
<dbReference type="AlphaFoldDB" id="A0A5D3F8Q6"/>
<reference evidence="2 3" key="1">
    <citation type="submission" date="2019-08" db="EMBL/GenBank/DDBJ databases">
        <title>Actinomadura sp. nov. CYP1-5 isolated from mountain soil.</title>
        <authorList>
            <person name="Songsumanus A."/>
            <person name="Kuncharoen N."/>
            <person name="Kudo T."/>
            <person name="Yuki M."/>
            <person name="Igarashi Y."/>
            <person name="Tanasupawat S."/>
        </authorList>
    </citation>
    <scope>NUCLEOTIDE SEQUENCE [LARGE SCALE GENOMIC DNA]</scope>
    <source>
        <strain evidence="2 3">CYP1-5</strain>
    </source>
</reference>
<dbReference type="EMBL" id="VSRQ01000009">
    <property type="protein sequence ID" value="TYK44060.1"/>
    <property type="molecule type" value="Genomic_DNA"/>
</dbReference>
<feature type="compositionally biased region" description="Basic and acidic residues" evidence="1">
    <location>
        <begin position="596"/>
        <end position="609"/>
    </location>
</feature>
<accession>A0A5D3F8Q6</accession>
<dbReference type="PANTHER" id="PTHR11102">
    <property type="entry name" value="SEL-1-LIKE PROTEIN"/>
    <property type="match status" value="1"/>
</dbReference>
<evidence type="ECO:0000313" key="2">
    <source>
        <dbReference type="EMBL" id="TYK44060.1"/>
    </source>
</evidence>
<evidence type="ECO:0000313" key="3">
    <source>
        <dbReference type="Proteomes" id="UP000323505"/>
    </source>
</evidence>
<dbReference type="InterPro" id="IPR050767">
    <property type="entry name" value="Sel1_AlgK"/>
</dbReference>
<gene>
    <name evidence="2" type="ORF">FXF68_35700</name>
</gene>
<feature type="region of interest" description="Disordered" evidence="1">
    <location>
        <begin position="583"/>
        <end position="609"/>
    </location>
</feature>
<protein>
    <submittedName>
        <fullName evidence="2">Sel1 repeat family protein</fullName>
    </submittedName>
</protein>